<comment type="caution">
    <text evidence="2">The sequence shown here is derived from an EMBL/GenBank/DDBJ whole genome shotgun (WGS) entry which is preliminary data.</text>
</comment>
<feature type="transmembrane region" description="Helical" evidence="1">
    <location>
        <begin position="67"/>
        <end position="87"/>
    </location>
</feature>
<evidence type="ECO:0000313" key="2">
    <source>
        <dbReference type="EMBL" id="PEN11298.1"/>
    </source>
</evidence>
<reference evidence="2 3" key="1">
    <citation type="submission" date="2017-10" db="EMBL/GenBank/DDBJ databases">
        <title>Draft genome of Longibacter Salinarum.</title>
        <authorList>
            <person name="Goh K.M."/>
            <person name="Shamsir M.S."/>
            <person name="Lim S.W."/>
        </authorList>
    </citation>
    <scope>NUCLEOTIDE SEQUENCE [LARGE SCALE GENOMIC DNA]</scope>
    <source>
        <strain evidence="2 3">KCTC 52045</strain>
    </source>
</reference>
<keyword evidence="1" id="KW-0812">Transmembrane</keyword>
<dbReference type="OrthoDB" id="6385003at2"/>
<protein>
    <recommendedName>
        <fullName evidence="4">DUF2306 domain-containing protein</fullName>
    </recommendedName>
</protein>
<dbReference type="AlphaFoldDB" id="A0A2A8CTV6"/>
<feature type="transmembrane region" description="Helical" evidence="1">
    <location>
        <begin position="99"/>
        <end position="122"/>
    </location>
</feature>
<dbReference type="RefSeq" id="WP_098078380.1">
    <property type="nucleotide sequence ID" value="NZ_PDEQ01000010.1"/>
</dbReference>
<proteinExistence type="predicted"/>
<feature type="transmembrane region" description="Helical" evidence="1">
    <location>
        <begin position="34"/>
        <end position="55"/>
    </location>
</feature>
<evidence type="ECO:0000256" key="1">
    <source>
        <dbReference type="SAM" id="Phobius"/>
    </source>
</evidence>
<evidence type="ECO:0000313" key="3">
    <source>
        <dbReference type="Proteomes" id="UP000220102"/>
    </source>
</evidence>
<feature type="transmembrane region" description="Helical" evidence="1">
    <location>
        <begin position="134"/>
        <end position="157"/>
    </location>
</feature>
<keyword evidence="1" id="KW-0472">Membrane</keyword>
<organism evidence="2 3">
    <name type="scientific">Longibacter salinarum</name>
    <dbReference type="NCBI Taxonomy" id="1850348"/>
    <lineage>
        <taxon>Bacteria</taxon>
        <taxon>Pseudomonadati</taxon>
        <taxon>Rhodothermota</taxon>
        <taxon>Rhodothermia</taxon>
        <taxon>Rhodothermales</taxon>
        <taxon>Salisaetaceae</taxon>
        <taxon>Longibacter</taxon>
    </lineage>
</organism>
<name>A0A2A8CTV6_9BACT</name>
<dbReference type="Proteomes" id="UP000220102">
    <property type="component" value="Unassembled WGS sequence"/>
</dbReference>
<gene>
    <name evidence="2" type="ORF">CRI94_16030</name>
</gene>
<dbReference type="EMBL" id="PDEQ01000010">
    <property type="protein sequence ID" value="PEN11298.1"/>
    <property type="molecule type" value="Genomic_DNA"/>
</dbReference>
<evidence type="ECO:0008006" key="4">
    <source>
        <dbReference type="Google" id="ProtNLM"/>
    </source>
</evidence>
<keyword evidence="3" id="KW-1185">Reference proteome</keyword>
<feature type="transmembrane region" description="Helical" evidence="1">
    <location>
        <begin position="6"/>
        <end position="22"/>
    </location>
</feature>
<keyword evidence="1" id="KW-1133">Transmembrane helix</keyword>
<accession>A0A2A8CTV6</accession>
<sequence length="176" mass="19450">MLVFHTVSGVAALLLGIATCVLSKGTTLHKRVGWMYGASMYSLCLSSLFIPADILTFARVGGLDYGIFHVFAFWGMIQLSVGLYIMIRREAFDHPVEWHLYNMLWSVVGLIMATNSHLFQYIGPWVTGYFGVSVGWSVAITGLVLWGLPATIGAIWIERLRPVYRDSGVDAVPAGY</sequence>